<feature type="domain" description="Phage shock protein PspC N-terminal" evidence="5">
    <location>
        <begin position="16"/>
        <end position="71"/>
    </location>
</feature>
<dbReference type="Proteomes" id="UP000222106">
    <property type="component" value="Unassembled WGS sequence"/>
</dbReference>
<dbReference type="EMBL" id="PDJI01000004">
    <property type="protein sequence ID" value="PFG40517.1"/>
    <property type="molecule type" value="Genomic_DNA"/>
</dbReference>
<keyword evidence="4" id="KW-0812">Transmembrane</keyword>
<feature type="transmembrane region" description="Helical" evidence="4">
    <location>
        <begin position="130"/>
        <end position="150"/>
    </location>
</feature>
<keyword evidence="1" id="KW-0808">Transferase</keyword>
<feature type="transmembrane region" description="Helical" evidence="4">
    <location>
        <begin position="193"/>
        <end position="216"/>
    </location>
</feature>
<dbReference type="SUPFAM" id="SSF55874">
    <property type="entry name" value="ATPase domain of HSP90 chaperone/DNA topoisomerase II/histidine kinase"/>
    <property type="match status" value="1"/>
</dbReference>
<gene>
    <name evidence="7" type="ORF">ATJ97_3047</name>
</gene>
<evidence type="ECO:0000256" key="1">
    <source>
        <dbReference type="ARBA" id="ARBA00022679"/>
    </source>
</evidence>
<name>A0A2A9EN51_9MICO</name>
<dbReference type="InterPro" id="IPR050482">
    <property type="entry name" value="Sensor_HK_TwoCompSys"/>
</dbReference>
<keyword evidence="4" id="KW-1133">Transmembrane helix</keyword>
<dbReference type="GO" id="GO:0016301">
    <property type="term" value="F:kinase activity"/>
    <property type="evidence" value="ECO:0007669"/>
    <property type="project" value="UniProtKB-KW"/>
</dbReference>
<dbReference type="AlphaFoldDB" id="A0A2A9EN51"/>
<keyword evidence="4" id="KW-0472">Membrane</keyword>
<dbReference type="InterPro" id="IPR007168">
    <property type="entry name" value="Phageshock_PspC_N"/>
</dbReference>
<dbReference type="InterPro" id="IPR036890">
    <property type="entry name" value="HATPase_C_sf"/>
</dbReference>
<dbReference type="Gene3D" id="3.30.565.10">
    <property type="entry name" value="Histidine kinase-like ATPase, C-terminal domain"/>
    <property type="match status" value="1"/>
</dbReference>
<dbReference type="InterPro" id="IPR003594">
    <property type="entry name" value="HATPase_dom"/>
</dbReference>
<feature type="transmembrane region" description="Helical" evidence="4">
    <location>
        <begin position="98"/>
        <end position="118"/>
    </location>
</feature>
<evidence type="ECO:0000256" key="2">
    <source>
        <dbReference type="ARBA" id="ARBA00022777"/>
    </source>
</evidence>
<dbReference type="PANTHER" id="PTHR24421:SF61">
    <property type="entry name" value="OXYGEN SENSOR HISTIDINE KINASE NREB"/>
    <property type="match status" value="1"/>
</dbReference>
<dbReference type="PANTHER" id="PTHR24421">
    <property type="entry name" value="NITRATE/NITRITE SENSOR PROTEIN NARX-RELATED"/>
    <property type="match status" value="1"/>
</dbReference>
<organism evidence="7 8">
    <name type="scientific">Georgenia soli</name>
    <dbReference type="NCBI Taxonomy" id="638953"/>
    <lineage>
        <taxon>Bacteria</taxon>
        <taxon>Bacillati</taxon>
        <taxon>Actinomycetota</taxon>
        <taxon>Actinomycetes</taxon>
        <taxon>Micrococcales</taxon>
        <taxon>Bogoriellaceae</taxon>
        <taxon>Georgenia</taxon>
    </lineage>
</organism>
<sequence>MPVSATPVPGVGRRLPLRRPREGRWVAGVCAGLSAHLGVPVHWVRLAFALTTLGAGAGALLYLWLWVTVPVGDPLEAVRPAGLSRLAPRLRLGQLSTAARDVTIAVVLLLAALVLLLVRTDVAVPSSWLVPALFVAAGAALAWGELAAVSKDDGARTTRSRIVLRVGGGVALAVVGALLLIGPGGSPFELVQATLSGLAVVAGVAVVLAPLGLRLVRELGAEREARAREAERADIAAHLHDSVLQTLSMIRSRAGDNEEVARLARAQERELRDWLYTDRPAPGTSTADVVRQVAAEVEDLHGVPIDVVTAGDAEPDAGTEALAAAAREALSNAVRHGRPPVSLYVEVTPEQTEVFVRDRGDGFEIGTVPADRHGVRQSIIGRMDRHGGRAEVRTRAGGTEVHLLMPRKGQQ</sequence>
<keyword evidence="2" id="KW-0418">Kinase</keyword>
<evidence type="ECO:0000259" key="6">
    <source>
        <dbReference type="Pfam" id="PF13581"/>
    </source>
</evidence>
<proteinExistence type="predicted"/>
<evidence type="ECO:0000259" key="5">
    <source>
        <dbReference type="Pfam" id="PF04024"/>
    </source>
</evidence>
<reference evidence="7 8" key="1">
    <citation type="submission" date="2017-10" db="EMBL/GenBank/DDBJ databases">
        <title>Sequencing the genomes of 1000 actinobacteria strains.</title>
        <authorList>
            <person name="Klenk H.-P."/>
        </authorList>
    </citation>
    <scope>NUCLEOTIDE SEQUENCE [LARGE SCALE GENOMIC DNA]</scope>
    <source>
        <strain evidence="7 8">DSM 21838</strain>
    </source>
</reference>
<dbReference type="GO" id="GO:0000160">
    <property type="term" value="P:phosphorelay signal transduction system"/>
    <property type="evidence" value="ECO:0007669"/>
    <property type="project" value="UniProtKB-KW"/>
</dbReference>
<feature type="transmembrane region" description="Helical" evidence="4">
    <location>
        <begin position="47"/>
        <end position="69"/>
    </location>
</feature>
<comment type="caution">
    <text evidence="7">The sequence shown here is derived from an EMBL/GenBank/DDBJ whole genome shotgun (WGS) entry which is preliminary data.</text>
</comment>
<evidence type="ECO:0000313" key="7">
    <source>
        <dbReference type="EMBL" id="PFG40517.1"/>
    </source>
</evidence>
<keyword evidence="8" id="KW-1185">Reference proteome</keyword>
<evidence type="ECO:0000313" key="8">
    <source>
        <dbReference type="Proteomes" id="UP000222106"/>
    </source>
</evidence>
<keyword evidence="3" id="KW-0902">Two-component regulatory system</keyword>
<feature type="domain" description="Histidine kinase/HSP90-like ATPase" evidence="6">
    <location>
        <begin position="290"/>
        <end position="373"/>
    </location>
</feature>
<feature type="transmembrane region" description="Helical" evidence="4">
    <location>
        <begin position="162"/>
        <end position="181"/>
    </location>
</feature>
<protein>
    <submittedName>
        <fullName evidence="7">Phage shock protein C (PspC) family protein</fullName>
    </submittedName>
</protein>
<accession>A0A2A9EN51</accession>
<dbReference type="Pfam" id="PF04024">
    <property type="entry name" value="PspC"/>
    <property type="match status" value="1"/>
</dbReference>
<evidence type="ECO:0000256" key="4">
    <source>
        <dbReference type="SAM" id="Phobius"/>
    </source>
</evidence>
<dbReference type="Pfam" id="PF13581">
    <property type="entry name" value="HATPase_c_2"/>
    <property type="match status" value="1"/>
</dbReference>
<evidence type="ECO:0000256" key="3">
    <source>
        <dbReference type="ARBA" id="ARBA00023012"/>
    </source>
</evidence>